<accession>A0ABS9MP93</accession>
<dbReference type="Pfam" id="PF00206">
    <property type="entry name" value="Lyase_1"/>
    <property type="match status" value="1"/>
</dbReference>
<dbReference type="PANTHER" id="PTHR42696:SF2">
    <property type="entry name" value="ASPARTATE AMMONIA-LYASE"/>
    <property type="match status" value="1"/>
</dbReference>
<keyword evidence="2" id="KW-0456">Lyase</keyword>
<reference evidence="2 3" key="1">
    <citation type="submission" date="2022-02" db="EMBL/GenBank/DDBJ databases">
        <title>Mesosutterella porci, a novel member of the family Sutterellaceae from pig feces.</title>
        <authorList>
            <person name="Wylensek D."/>
            <person name="Clavel T."/>
        </authorList>
    </citation>
    <scope>NUCLEOTIDE SEQUENCE [LARGE SCALE GENOMIC DNA]</scope>
    <source>
        <strain evidence="3">oilRF-744-wt-GAM-9</strain>
    </source>
</reference>
<dbReference type="Gene3D" id="1.10.275.10">
    <property type="entry name" value="Fumarase/aspartase (N-terminal domain)"/>
    <property type="match status" value="1"/>
</dbReference>
<dbReference type="PANTHER" id="PTHR42696">
    <property type="entry name" value="ASPARTATE AMMONIA-LYASE"/>
    <property type="match status" value="1"/>
</dbReference>
<organism evidence="2 3">
    <name type="scientific">Mesosutterella porci</name>
    <dbReference type="NCBI Taxonomy" id="2915351"/>
    <lineage>
        <taxon>Bacteria</taxon>
        <taxon>Pseudomonadati</taxon>
        <taxon>Pseudomonadota</taxon>
        <taxon>Betaproteobacteria</taxon>
        <taxon>Burkholderiales</taxon>
        <taxon>Sutterellaceae</taxon>
        <taxon>Mesosutterella</taxon>
    </lineage>
</organism>
<dbReference type="InterPro" id="IPR024083">
    <property type="entry name" value="Fumarase/histidase_N"/>
</dbReference>
<keyword evidence="3" id="KW-1185">Reference proteome</keyword>
<evidence type="ECO:0000313" key="2">
    <source>
        <dbReference type="EMBL" id="MCG5030438.1"/>
    </source>
</evidence>
<name>A0ABS9MP93_9BURK</name>
<proteinExistence type="predicted"/>
<dbReference type="InterPro" id="IPR000362">
    <property type="entry name" value="Fumarate_lyase_fam"/>
</dbReference>
<dbReference type="EMBL" id="JAKNCT010000003">
    <property type="protein sequence ID" value="MCG5030438.1"/>
    <property type="molecule type" value="Genomic_DNA"/>
</dbReference>
<feature type="domain" description="Fumarate lyase N-terminal" evidence="1">
    <location>
        <begin position="16"/>
        <end position="313"/>
    </location>
</feature>
<sequence>MRIEHDGFGDLELSDDVYYGSVAERHRVCFPVGPFDLDDYPEYAQAVALIKIACARANAEIGALDAVKARYIEAAGREVADGKFSGNFCINIFRGSGTPLNAAVNEVIAHRANELMTGDKTLGGIHPNTHVNMGQSSNDVIPSAKDIVIYWELERLIGAAGRFASALEKRATETRDVLKLGRTGLQDAVPETLGQILGAYAHGIRRMEGRLKVEQRRWNHSCLGGTAVGTGMGCLPGFRAVIHRHLSDVLGREMVPEENVMDGMMALDGLIIAHAHILALATEAWKVARDLRIMGSGPRFGLREITWPARKVGEPDYAELLISVANRVTANNSAVTLGVQSGWLDLGASSGIPIRAIISSCHMLSNAMNLFADRIVSRFTPNKRHCAEVAEQSTSTSTMISTIFGYDIGTKVAHYALDHHLSCRQAALEMKILPREVIEEIFELSNLVDPDRMEALFQKYKAYRKV</sequence>
<dbReference type="InterPro" id="IPR051546">
    <property type="entry name" value="Aspartate_Ammonia-Lyase"/>
</dbReference>
<protein>
    <submittedName>
        <fullName evidence="2">Lyase</fullName>
    </submittedName>
</protein>
<gene>
    <name evidence="2" type="ORF">MAF45_03115</name>
</gene>
<dbReference type="PRINTS" id="PR00149">
    <property type="entry name" value="FUMRATELYASE"/>
</dbReference>
<dbReference type="GO" id="GO:0016829">
    <property type="term" value="F:lyase activity"/>
    <property type="evidence" value="ECO:0007669"/>
    <property type="project" value="UniProtKB-KW"/>
</dbReference>
<dbReference type="SUPFAM" id="SSF48557">
    <property type="entry name" value="L-aspartase-like"/>
    <property type="match status" value="1"/>
</dbReference>
<evidence type="ECO:0000259" key="1">
    <source>
        <dbReference type="Pfam" id="PF00206"/>
    </source>
</evidence>
<dbReference type="Gene3D" id="1.20.200.10">
    <property type="entry name" value="Fumarase/aspartase (Central domain)"/>
    <property type="match status" value="1"/>
</dbReference>
<dbReference type="Proteomes" id="UP001297600">
    <property type="component" value="Unassembled WGS sequence"/>
</dbReference>
<dbReference type="InterPro" id="IPR022761">
    <property type="entry name" value="Fumarate_lyase_N"/>
</dbReference>
<dbReference type="InterPro" id="IPR008948">
    <property type="entry name" value="L-Aspartase-like"/>
</dbReference>
<dbReference type="RefSeq" id="WP_237978095.1">
    <property type="nucleotide sequence ID" value="NZ_JAKNCT010000003.1"/>
</dbReference>
<dbReference type="Gene3D" id="1.10.40.30">
    <property type="entry name" value="Fumarase/aspartase (C-terminal domain)"/>
    <property type="match status" value="1"/>
</dbReference>
<comment type="caution">
    <text evidence="2">The sequence shown here is derived from an EMBL/GenBank/DDBJ whole genome shotgun (WGS) entry which is preliminary data.</text>
</comment>
<evidence type="ECO:0000313" key="3">
    <source>
        <dbReference type="Proteomes" id="UP001297600"/>
    </source>
</evidence>